<keyword evidence="2" id="KW-1185">Reference proteome</keyword>
<evidence type="ECO:0000313" key="2">
    <source>
        <dbReference type="Proteomes" id="UP000499080"/>
    </source>
</evidence>
<evidence type="ECO:0000313" key="1">
    <source>
        <dbReference type="EMBL" id="GBM93160.1"/>
    </source>
</evidence>
<accession>A0A4Y2JT11</accession>
<gene>
    <name evidence="1" type="ORF">AVEN_258468_1</name>
</gene>
<name>A0A4Y2JT11_ARAVE</name>
<proteinExistence type="predicted"/>
<dbReference type="AlphaFoldDB" id="A0A4Y2JT11"/>
<sequence>MSPLHPPRNREQAKDSAESLLDRRRQEMCWGRTRYPHFAQTKKLVTVAEGATPQVTVTNLDSRLVCSVTEDQWSTRTAPLIHHGMEGPSHVLNLGRHCTVYCFFFSFYAPPCGADVAF</sequence>
<dbReference type="EMBL" id="BGPR01003855">
    <property type="protein sequence ID" value="GBM93160.1"/>
    <property type="molecule type" value="Genomic_DNA"/>
</dbReference>
<dbReference type="Proteomes" id="UP000499080">
    <property type="component" value="Unassembled WGS sequence"/>
</dbReference>
<comment type="caution">
    <text evidence="1">The sequence shown here is derived from an EMBL/GenBank/DDBJ whole genome shotgun (WGS) entry which is preliminary data.</text>
</comment>
<organism evidence="1 2">
    <name type="scientific">Araneus ventricosus</name>
    <name type="common">Orbweaver spider</name>
    <name type="synonym">Epeira ventricosa</name>
    <dbReference type="NCBI Taxonomy" id="182803"/>
    <lineage>
        <taxon>Eukaryota</taxon>
        <taxon>Metazoa</taxon>
        <taxon>Ecdysozoa</taxon>
        <taxon>Arthropoda</taxon>
        <taxon>Chelicerata</taxon>
        <taxon>Arachnida</taxon>
        <taxon>Araneae</taxon>
        <taxon>Araneomorphae</taxon>
        <taxon>Entelegynae</taxon>
        <taxon>Araneoidea</taxon>
        <taxon>Araneidae</taxon>
        <taxon>Araneus</taxon>
    </lineage>
</organism>
<reference evidence="1 2" key="1">
    <citation type="journal article" date="2019" name="Sci. Rep.">
        <title>Orb-weaving spider Araneus ventricosus genome elucidates the spidroin gene catalogue.</title>
        <authorList>
            <person name="Kono N."/>
            <person name="Nakamura H."/>
            <person name="Ohtoshi R."/>
            <person name="Moran D.A.P."/>
            <person name="Shinohara A."/>
            <person name="Yoshida Y."/>
            <person name="Fujiwara M."/>
            <person name="Mori M."/>
            <person name="Tomita M."/>
            <person name="Arakawa K."/>
        </authorList>
    </citation>
    <scope>NUCLEOTIDE SEQUENCE [LARGE SCALE GENOMIC DNA]</scope>
</reference>
<protein>
    <submittedName>
        <fullName evidence="1">Uncharacterized protein</fullName>
    </submittedName>
</protein>